<name>A0A8K1FD84_PYTOL</name>
<evidence type="ECO:0000313" key="2">
    <source>
        <dbReference type="Proteomes" id="UP000794436"/>
    </source>
</evidence>
<dbReference type="EMBL" id="SPLM01000110">
    <property type="protein sequence ID" value="TMW59160.1"/>
    <property type="molecule type" value="Genomic_DNA"/>
</dbReference>
<dbReference type="OrthoDB" id="10346831at2759"/>
<comment type="caution">
    <text evidence="1">The sequence shown here is derived from an EMBL/GenBank/DDBJ whole genome shotgun (WGS) entry which is preliminary data.</text>
</comment>
<organism evidence="1 2">
    <name type="scientific">Pythium oligandrum</name>
    <name type="common">Mycoparasitic fungus</name>
    <dbReference type="NCBI Taxonomy" id="41045"/>
    <lineage>
        <taxon>Eukaryota</taxon>
        <taxon>Sar</taxon>
        <taxon>Stramenopiles</taxon>
        <taxon>Oomycota</taxon>
        <taxon>Peronosporomycetes</taxon>
        <taxon>Pythiales</taxon>
        <taxon>Pythiaceae</taxon>
        <taxon>Pythium</taxon>
    </lineage>
</organism>
<keyword evidence="2" id="KW-1185">Reference proteome</keyword>
<dbReference type="Proteomes" id="UP000794436">
    <property type="component" value="Unassembled WGS sequence"/>
</dbReference>
<reference evidence="1" key="1">
    <citation type="submission" date="2019-03" db="EMBL/GenBank/DDBJ databases">
        <title>Long read genome sequence of the mycoparasitic Pythium oligandrum ATCC 38472 isolated from sugarbeet rhizosphere.</title>
        <authorList>
            <person name="Gaulin E."/>
        </authorList>
    </citation>
    <scope>NUCLEOTIDE SEQUENCE</scope>
    <source>
        <strain evidence="1">ATCC 38472_TT</strain>
    </source>
</reference>
<protein>
    <submittedName>
        <fullName evidence="1">Uncharacterized protein</fullName>
    </submittedName>
</protein>
<proteinExistence type="predicted"/>
<sequence length="178" mass="19694">MQCDAFYPLKLAGKHAHLSSLGVNCTLGGVKRIEETVFICAYRMDTFMCATGILADLVDAPLPVPPQTNGIYGSFFNLDERDYRAKLAAVVQPEDVPSIQAAVKRVAETFATRTSTWEKALCYEMVPMAHPGESQTRVQAVEHGCIWMNRARNETVAFHIEPTAGKYYLALSELLGLH</sequence>
<dbReference type="AlphaFoldDB" id="A0A8K1FD84"/>
<evidence type="ECO:0000313" key="1">
    <source>
        <dbReference type="EMBL" id="TMW59160.1"/>
    </source>
</evidence>
<gene>
    <name evidence="1" type="ORF">Poli38472_007305</name>
</gene>
<accession>A0A8K1FD84</accession>